<organism evidence="9 10">
    <name type="scientific">Amazona collaria</name>
    <name type="common">yellow-billed parrot</name>
    <dbReference type="NCBI Taxonomy" id="241587"/>
    <lineage>
        <taxon>Eukaryota</taxon>
        <taxon>Metazoa</taxon>
        <taxon>Chordata</taxon>
        <taxon>Craniata</taxon>
        <taxon>Vertebrata</taxon>
        <taxon>Euteleostomi</taxon>
        <taxon>Archelosauria</taxon>
        <taxon>Archosauria</taxon>
        <taxon>Dinosauria</taxon>
        <taxon>Saurischia</taxon>
        <taxon>Theropoda</taxon>
        <taxon>Coelurosauria</taxon>
        <taxon>Aves</taxon>
        <taxon>Neognathae</taxon>
        <taxon>Neoaves</taxon>
        <taxon>Telluraves</taxon>
        <taxon>Australaves</taxon>
        <taxon>Psittaciformes</taxon>
        <taxon>Psittacidae</taxon>
        <taxon>Amazona</taxon>
    </lineage>
</organism>
<evidence type="ECO:0000256" key="4">
    <source>
        <dbReference type="ARBA" id="ARBA00022803"/>
    </source>
</evidence>
<reference evidence="9" key="2">
    <citation type="submission" date="2025-09" db="UniProtKB">
        <authorList>
            <consortium name="Ensembl"/>
        </authorList>
    </citation>
    <scope>IDENTIFICATION</scope>
</reference>
<feature type="compositionally biased region" description="Pro residues" evidence="8">
    <location>
        <begin position="43"/>
        <end position="53"/>
    </location>
</feature>
<dbReference type="Pfam" id="PF08238">
    <property type="entry name" value="Sel1"/>
    <property type="match status" value="5"/>
</dbReference>
<dbReference type="SUPFAM" id="SSF81901">
    <property type="entry name" value="HCP-like"/>
    <property type="match status" value="1"/>
</dbReference>
<evidence type="ECO:0000256" key="2">
    <source>
        <dbReference type="ARBA" id="ARBA00022490"/>
    </source>
</evidence>
<keyword evidence="3" id="KW-0677">Repeat</keyword>
<dbReference type="PANTHER" id="PTHR44554:SF1">
    <property type="entry name" value="LRP2-BINDING PROTEIN"/>
    <property type="match status" value="1"/>
</dbReference>
<evidence type="ECO:0000256" key="5">
    <source>
        <dbReference type="ARBA" id="ARBA00037614"/>
    </source>
</evidence>
<protein>
    <recommendedName>
        <fullName evidence="6">LRP2-binding protein</fullName>
    </recommendedName>
</protein>
<comment type="subcellular location">
    <subcellularLocation>
        <location evidence="1">Cytoplasm</location>
    </subcellularLocation>
</comment>
<evidence type="ECO:0000256" key="8">
    <source>
        <dbReference type="SAM" id="MobiDB-lite"/>
    </source>
</evidence>
<evidence type="ECO:0000313" key="9">
    <source>
        <dbReference type="Ensembl" id="ENSACOP00000020085.1"/>
    </source>
</evidence>
<dbReference type="InterPro" id="IPR019734">
    <property type="entry name" value="TPR_rpt"/>
</dbReference>
<comment type="function">
    <text evidence="5">May act as an adapter that regulates LRP2 function.</text>
</comment>
<dbReference type="GO" id="GO:0005737">
    <property type="term" value="C:cytoplasm"/>
    <property type="evidence" value="ECO:0007669"/>
    <property type="project" value="UniProtKB-SubCell"/>
</dbReference>
<evidence type="ECO:0000256" key="6">
    <source>
        <dbReference type="ARBA" id="ARBA00039954"/>
    </source>
</evidence>
<sequence>MLRRSLPRGGRCDRRRRLGQPDNSEGCGRAPDQPTPGAAGGPGFPPPGRPTTPLPSASCRGGMKLRSHRLPLAYSTQLAPEASENCNHAALFAKAEELLVKRMASGDPVAWFLRGQLYYEEGLYEEALIQFEKIKDVDFQAMYQLGVMHYDGLGTTKDPERGVEYMKKILYSDSPEARHLKFAAAYNLGRAYYEGCGVKQSTEEAERLWLFAADHGNPKASIKAQSTLGMLYSMSAQKDLKKAFFWHSEACGNGSLESQGALGVMYLYGQGIGQNTKAALECLREAAQRGNIYAQGHLVEYYYNRKFYSTAAAVAKRITDHDDIDKLAKITDCLPTYVAKGVAMAAFYFGRCLQLGLGVQQDQAAAAKYYSRACLLDPDAAADLELAANLGKI</sequence>
<feature type="region of interest" description="Disordered" evidence="8">
    <location>
        <begin position="1"/>
        <end position="56"/>
    </location>
</feature>
<reference evidence="9" key="1">
    <citation type="submission" date="2025-08" db="UniProtKB">
        <authorList>
            <consortium name="Ensembl"/>
        </authorList>
    </citation>
    <scope>IDENTIFICATION</scope>
</reference>
<dbReference type="Ensembl" id="ENSACOT00000020811.1">
    <property type="protein sequence ID" value="ENSACOP00000020085.1"/>
    <property type="gene ID" value="ENSACOG00000013821.1"/>
</dbReference>
<evidence type="ECO:0000256" key="3">
    <source>
        <dbReference type="ARBA" id="ARBA00022737"/>
    </source>
</evidence>
<dbReference type="AlphaFoldDB" id="A0A8B9GA72"/>
<evidence type="ECO:0000256" key="7">
    <source>
        <dbReference type="PROSITE-ProRule" id="PRU00339"/>
    </source>
</evidence>
<proteinExistence type="predicted"/>
<feature type="repeat" description="TPR" evidence="7">
    <location>
        <begin position="108"/>
        <end position="141"/>
    </location>
</feature>
<evidence type="ECO:0000256" key="1">
    <source>
        <dbReference type="ARBA" id="ARBA00004496"/>
    </source>
</evidence>
<dbReference type="Gene3D" id="1.25.40.10">
    <property type="entry name" value="Tetratricopeptide repeat domain"/>
    <property type="match status" value="3"/>
</dbReference>
<evidence type="ECO:0000313" key="10">
    <source>
        <dbReference type="Proteomes" id="UP000694522"/>
    </source>
</evidence>
<dbReference type="SMART" id="SM00671">
    <property type="entry name" value="SEL1"/>
    <property type="match status" value="5"/>
</dbReference>
<dbReference type="InterPro" id="IPR052323">
    <property type="entry name" value="LRP2-binding"/>
</dbReference>
<keyword evidence="10" id="KW-1185">Reference proteome</keyword>
<keyword evidence="2" id="KW-0963">Cytoplasm</keyword>
<name>A0A8B9GA72_9PSIT</name>
<accession>A0A8B9GA72</accession>
<keyword evidence="4 7" id="KW-0802">TPR repeat</keyword>
<dbReference type="PROSITE" id="PS50005">
    <property type="entry name" value="TPR"/>
    <property type="match status" value="1"/>
</dbReference>
<dbReference type="InterPro" id="IPR011990">
    <property type="entry name" value="TPR-like_helical_dom_sf"/>
</dbReference>
<dbReference type="InterPro" id="IPR006597">
    <property type="entry name" value="Sel1-like"/>
</dbReference>
<dbReference type="PANTHER" id="PTHR44554">
    <property type="entry name" value="LRP2-BINDING PROTEIN"/>
    <property type="match status" value="1"/>
</dbReference>
<dbReference type="Proteomes" id="UP000694522">
    <property type="component" value="Unplaced"/>
</dbReference>